<dbReference type="RefSeq" id="XP_014145262.1">
    <property type="nucleotide sequence ID" value="XM_014289787.1"/>
</dbReference>
<dbReference type="Proteomes" id="UP000054560">
    <property type="component" value="Unassembled WGS sequence"/>
</dbReference>
<name>A0A0L0F3Q3_9EUKA</name>
<sequence length="126" mass="14422">MNGPTYFMQEMPGLTLSISFKPGILYCNGKKESCKSMVVLIDMDAMPTLSNIDDNGEPKAKKVDCSIKDPNDIMRLMGEGFDLREPIDDKLDSWYMGEYFKRFILTDPPPRFADEVKDIIKRLMGR</sequence>
<organism evidence="1 2">
    <name type="scientific">Sphaeroforma arctica JP610</name>
    <dbReference type="NCBI Taxonomy" id="667725"/>
    <lineage>
        <taxon>Eukaryota</taxon>
        <taxon>Ichthyosporea</taxon>
        <taxon>Ichthyophonida</taxon>
        <taxon>Sphaeroforma</taxon>
    </lineage>
</organism>
<reference evidence="1 2" key="1">
    <citation type="submission" date="2011-02" db="EMBL/GenBank/DDBJ databases">
        <title>The Genome Sequence of Sphaeroforma arctica JP610.</title>
        <authorList>
            <consortium name="The Broad Institute Genome Sequencing Platform"/>
            <person name="Russ C."/>
            <person name="Cuomo C."/>
            <person name="Young S.K."/>
            <person name="Zeng Q."/>
            <person name="Gargeya S."/>
            <person name="Alvarado L."/>
            <person name="Berlin A."/>
            <person name="Chapman S.B."/>
            <person name="Chen Z."/>
            <person name="Freedman E."/>
            <person name="Gellesch M."/>
            <person name="Goldberg J."/>
            <person name="Griggs A."/>
            <person name="Gujja S."/>
            <person name="Heilman E."/>
            <person name="Heiman D."/>
            <person name="Howarth C."/>
            <person name="Mehta T."/>
            <person name="Neiman D."/>
            <person name="Pearson M."/>
            <person name="Roberts A."/>
            <person name="Saif S."/>
            <person name="Shea T."/>
            <person name="Shenoy N."/>
            <person name="Sisk P."/>
            <person name="Stolte C."/>
            <person name="Sykes S."/>
            <person name="White J."/>
            <person name="Yandava C."/>
            <person name="Burger G."/>
            <person name="Gray M.W."/>
            <person name="Holland P.W.H."/>
            <person name="King N."/>
            <person name="Lang F.B.F."/>
            <person name="Roger A.J."/>
            <person name="Ruiz-Trillo I."/>
            <person name="Haas B."/>
            <person name="Nusbaum C."/>
            <person name="Birren B."/>
        </authorList>
    </citation>
    <scope>NUCLEOTIDE SEQUENCE [LARGE SCALE GENOMIC DNA]</scope>
    <source>
        <strain evidence="1 2">JP610</strain>
    </source>
</reference>
<proteinExistence type="predicted"/>
<dbReference type="AlphaFoldDB" id="A0A0L0F3Q3"/>
<evidence type="ECO:0000313" key="2">
    <source>
        <dbReference type="Proteomes" id="UP000054560"/>
    </source>
</evidence>
<evidence type="ECO:0000313" key="1">
    <source>
        <dbReference type="EMBL" id="KNC71360.1"/>
    </source>
</evidence>
<accession>A0A0L0F3Q3</accession>
<dbReference type="EMBL" id="KQ248945">
    <property type="protein sequence ID" value="KNC71360.1"/>
    <property type="molecule type" value="Genomic_DNA"/>
</dbReference>
<gene>
    <name evidence="1" type="ORF">SARC_16103</name>
</gene>
<protein>
    <submittedName>
        <fullName evidence="1">Uncharacterized protein</fullName>
    </submittedName>
</protein>
<dbReference type="GeneID" id="25916607"/>
<keyword evidence="2" id="KW-1185">Reference proteome</keyword>